<dbReference type="EMBL" id="CP034759">
    <property type="protein sequence ID" value="QBG34787.1"/>
    <property type="molecule type" value="Genomic_DNA"/>
</dbReference>
<dbReference type="AlphaFoldDB" id="A0A4P6P5R7"/>
<reference evidence="1 2" key="1">
    <citation type="submission" date="2018-12" db="EMBL/GenBank/DDBJ databases">
        <title>Complete genome of Litorilituus sediminis.</title>
        <authorList>
            <person name="Liu A."/>
            <person name="Rong J."/>
        </authorList>
    </citation>
    <scope>NUCLEOTIDE SEQUENCE [LARGE SCALE GENOMIC DNA]</scope>
    <source>
        <strain evidence="1 2">JCM 17549</strain>
    </source>
</reference>
<dbReference type="Proteomes" id="UP000290244">
    <property type="component" value="Chromosome"/>
</dbReference>
<keyword evidence="2" id="KW-1185">Reference proteome</keyword>
<name>A0A4P6P5R7_9GAMM</name>
<evidence type="ECO:0000313" key="2">
    <source>
        <dbReference type="Proteomes" id="UP000290244"/>
    </source>
</evidence>
<gene>
    <name evidence="1" type="ORF">EMK97_03045</name>
</gene>
<dbReference type="KEGG" id="lsd:EMK97_03045"/>
<sequence length="99" mass="11352">MGKNRDELMFNDFTLLLKSGARWLVKKVNEGGEPNHELMIHLRKTRKLECKTKPNLIKVLKALEFAILTGGEGSLEQIISGSYDFRFLWTGNIRIFTGQ</sequence>
<organism evidence="1 2">
    <name type="scientific">Litorilituus sediminis</name>
    <dbReference type="NCBI Taxonomy" id="718192"/>
    <lineage>
        <taxon>Bacteria</taxon>
        <taxon>Pseudomonadati</taxon>
        <taxon>Pseudomonadota</taxon>
        <taxon>Gammaproteobacteria</taxon>
        <taxon>Alteromonadales</taxon>
        <taxon>Colwelliaceae</taxon>
        <taxon>Litorilituus</taxon>
    </lineage>
</organism>
<protein>
    <submittedName>
        <fullName evidence="1">Uncharacterized protein</fullName>
    </submittedName>
</protein>
<evidence type="ECO:0000313" key="1">
    <source>
        <dbReference type="EMBL" id="QBG34787.1"/>
    </source>
</evidence>
<accession>A0A4P6P5R7</accession>
<dbReference type="RefSeq" id="WP_130599328.1">
    <property type="nucleotide sequence ID" value="NZ_CP034759.1"/>
</dbReference>
<proteinExistence type="predicted"/>